<dbReference type="PANTHER" id="PTHR42760:SF37">
    <property type="entry name" value="CLAVALDEHYDE DEHYDROGENASE"/>
    <property type="match status" value="1"/>
</dbReference>
<dbReference type="Gene3D" id="3.40.50.720">
    <property type="entry name" value="NAD(P)-binding Rossmann-like Domain"/>
    <property type="match status" value="1"/>
</dbReference>
<protein>
    <recommendedName>
        <fullName evidence="8">NAD(P)-binding protein</fullName>
    </recommendedName>
</protein>
<evidence type="ECO:0000256" key="5">
    <source>
        <dbReference type="SAM" id="MobiDB-lite"/>
    </source>
</evidence>
<evidence type="ECO:0000256" key="4">
    <source>
        <dbReference type="RuleBase" id="RU000363"/>
    </source>
</evidence>
<evidence type="ECO:0008006" key="8">
    <source>
        <dbReference type="Google" id="ProtNLM"/>
    </source>
</evidence>
<evidence type="ECO:0000256" key="2">
    <source>
        <dbReference type="ARBA" id="ARBA00022857"/>
    </source>
</evidence>
<evidence type="ECO:0000256" key="1">
    <source>
        <dbReference type="ARBA" id="ARBA00006484"/>
    </source>
</evidence>
<reference evidence="6 7" key="1">
    <citation type="submission" date="2024-07" db="EMBL/GenBank/DDBJ databases">
        <title>Section-level genome sequencing and comparative genomics of Aspergillus sections Usti and Cavernicolus.</title>
        <authorList>
            <consortium name="Lawrence Berkeley National Laboratory"/>
            <person name="Nybo J.L."/>
            <person name="Vesth T.C."/>
            <person name="Theobald S."/>
            <person name="Frisvad J.C."/>
            <person name="Larsen T.O."/>
            <person name="Kjaerboelling I."/>
            <person name="Rothschild-Mancinelli K."/>
            <person name="Lyhne E.K."/>
            <person name="Kogle M.E."/>
            <person name="Barry K."/>
            <person name="Clum A."/>
            <person name="Na H."/>
            <person name="Ledsgaard L."/>
            <person name="Lin J."/>
            <person name="Lipzen A."/>
            <person name="Kuo A."/>
            <person name="Riley R."/>
            <person name="Mondo S."/>
            <person name="Labutti K."/>
            <person name="Haridas S."/>
            <person name="Pangalinan J."/>
            <person name="Salamov A.A."/>
            <person name="Simmons B.A."/>
            <person name="Magnuson J.K."/>
            <person name="Chen J."/>
            <person name="Drula E."/>
            <person name="Henrissat B."/>
            <person name="Wiebenga A."/>
            <person name="Lubbers R.J."/>
            <person name="Gomes A.C."/>
            <person name="Makela M.R."/>
            <person name="Stajich J."/>
            <person name="Grigoriev I.V."/>
            <person name="Mortensen U.H."/>
            <person name="De Vries R.P."/>
            <person name="Baker S.E."/>
            <person name="Andersen M.R."/>
        </authorList>
    </citation>
    <scope>NUCLEOTIDE SEQUENCE [LARGE SCALE GENOMIC DNA]</scope>
    <source>
        <strain evidence="6 7">CBS 123904</strain>
    </source>
</reference>
<keyword evidence="2" id="KW-0521">NADP</keyword>
<evidence type="ECO:0000313" key="6">
    <source>
        <dbReference type="EMBL" id="KAL2836587.1"/>
    </source>
</evidence>
<dbReference type="SUPFAM" id="SSF51735">
    <property type="entry name" value="NAD(P)-binding Rossmann-fold domains"/>
    <property type="match status" value="1"/>
</dbReference>
<accession>A0ABR4J965</accession>
<feature type="compositionally biased region" description="Basic and acidic residues" evidence="5">
    <location>
        <begin position="1"/>
        <end position="13"/>
    </location>
</feature>
<dbReference type="PRINTS" id="PR00081">
    <property type="entry name" value="GDHRDH"/>
</dbReference>
<dbReference type="CDD" id="cd05233">
    <property type="entry name" value="SDR_c"/>
    <property type="match status" value="1"/>
</dbReference>
<sequence>MPRDPDQDPDTTRSSHRPCQQRPPTKYVFITGASKGIGRETTLSYARAGCTGIAIGARGDLTDLAQEIRDAATRTGKPVPHVVSLSLDVTDSRSVDRAVETIVSSSFPRIDILINNAGYLEQRRKLADSDPDEWWRTWRLNLLGPYLVTRAVIPHMVERGGEKTIVNIASVAAHLTSPGGSSYQTSKLALLRLTEFVNVDYGADADGILAYAVHPGGVLTDMGNRLPAGTRAMLKETPQLCADTLVFPTERRRGWLAGRYISATWDVEELLAREKEITHGDKLKVRMVV</sequence>
<comment type="caution">
    <text evidence="6">The sequence shown here is derived from an EMBL/GenBank/DDBJ whole genome shotgun (WGS) entry which is preliminary data.</text>
</comment>
<evidence type="ECO:0000313" key="7">
    <source>
        <dbReference type="Proteomes" id="UP001610446"/>
    </source>
</evidence>
<dbReference type="EMBL" id="JBFXLU010000176">
    <property type="protein sequence ID" value="KAL2836587.1"/>
    <property type="molecule type" value="Genomic_DNA"/>
</dbReference>
<feature type="region of interest" description="Disordered" evidence="5">
    <location>
        <begin position="1"/>
        <end position="24"/>
    </location>
</feature>
<comment type="similarity">
    <text evidence="1 4">Belongs to the short-chain dehydrogenases/reductases (SDR) family.</text>
</comment>
<dbReference type="InterPro" id="IPR002347">
    <property type="entry name" value="SDR_fam"/>
</dbReference>
<keyword evidence="7" id="KW-1185">Reference proteome</keyword>
<name>A0ABR4J965_9EURO</name>
<gene>
    <name evidence="6" type="ORF">BJY01DRAFT_238221</name>
</gene>
<keyword evidence="3" id="KW-0560">Oxidoreductase</keyword>
<organism evidence="6 7">
    <name type="scientific">Aspergillus pseudoustus</name>
    <dbReference type="NCBI Taxonomy" id="1810923"/>
    <lineage>
        <taxon>Eukaryota</taxon>
        <taxon>Fungi</taxon>
        <taxon>Dikarya</taxon>
        <taxon>Ascomycota</taxon>
        <taxon>Pezizomycotina</taxon>
        <taxon>Eurotiomycetes</taxon>
        <taxon>Eurotiomycetidae</taxon>
        <taxon>Eurotiales</taxon>
        <taxon>Aspergillaceae</taxon>
        <taxon>Aspergillus</taxon>
        <taxon>Aspergillus subgen. Nidulantes</taxon>
    </lineage>
</organism>
<dbReference type="InterPro" id="IPR036291">
    <property type="entry name" value="NAD(P)-bd_dom_sf"/>
</dbReference>
<evidence type="ECO:0000256" key="3">
    <source>
        <dbReference type="ARBA" id="ARBA00023002"/>
    </source>
</evidence>
<dbReference type="Proteomes" id="UP001610446">
    <property type="component" value="Unassembled WGS sequence"/>
</dbReference>
<dbReference type="Pfam" id="PF00106">
    <property type="entry name" value="adh_short"/>
    <property type="match status" value="1"/>
</dbReference>
<proteinExistence type="inferred from homology"/>
<dbReference type="PANTHER" id="PTHR42760">
    <property type="entry name" value="SHORT-CHAIN DEHYDROGENASES/REDUCTASES FAMILY MEMBER"/>
    <property type="match status" value="1"/>
</dbReference>
<dbReference type="PRINTS" id="PR00080">
    <property type="entry name" value="SDRFAMILY"/>
</dbReference>